<evidence type="ECO:0000259" key="8">
    <source>
        <dbReference type="Pfam" id="PF07715"/>
    </source>
</evidence>
<organism evidence="9 10">
    <name type="scientific">Ravibacter arvi</name>
    <dbReference type="NCBI Taxonomy" id="2051041"/>
    <lineage>
        <taxon>Bacteria</taxon>
        <taxon>Pseudomonadati</taxon>
        <taxon>Bacteroidota</taxon>
        <taxon>Cytophagia</taxon>
        <taxon>Cytophagales</taxon>
        <taxon>Spirosomataceae</taxon>
        <taxon>Ravibacter</taxon>
    </lineage>
</organism>
<dbReference type="InterPro" id="IPR036942">
    <property type="entry name" value="Beta-barrel_TonB_sf"/>
</dbReference>
<keyword evidence="2 7" id="KW-0813">Transport</keyword>
<dbReference type="SUPFAM" id="SSF49464">
    <property type="entry name" value="Carboxypeptidase regulatory domain-like"/>
    <property type="match status" value="1"/>
</dbReference>
<dbReference type="PROSITE" id="PS52016">
    <property type="entry name" value="TONB_DEPENDENT_REC_3"/>
    <property type="match status" value="1"/>
</dbReference>
<name>A0ABP8LYA5_9BACT</name>
<comment type="similarity">
    <text evidence="7">Belongs to the TonB-dependent receptor family.</text>
</comment>
<feature type="domain" description="TonB-dependent receptor plug" evidence="8">
    <location>
        <begin position="205"/>
        <end position="312"/>
    </location>
</feature>
<dbReference type="EMBL" id="BAABEY010000024">
    <property type="protein sequence ID" value="GAA4440163.1"/>
    <property type="molecule type" value="Genomic_DNA"/>
</dbReference>
<dbReference type="RefSeq" id="WP_345029236.1">
    <property type="nucleotide sequence ID" value="NZ_BAABEY010000024.1"/>
</dbReference>
<gene>
    <name evidence="9" type="ORF">GCM10023091_23390</name>
</gene>
<evidence type="ECO:0000256" key="3">
    <source>
        <dbReference type="ARBA" id="ARBA00022452"/>
    </source>
</evidence>
<evidence type="ECO:0000256" key="2">
    <source>
        <dbReference type="ARBA" id="ARBA00022448"/>
    </source>
</evidence>
<dbReference type="Pfam" id="PF07715">
    <property type="entry name" value="Plug"/>
    <property type="match status" value="1"/>
</dbReference>
<accession>A0ABP8LYA5</accession>
<protein>
    <submittedName>
        <fullName evidence="9">TonB-dependent receptor</fullName>
    </submittedName>
</protein>
<comment type="caution">
    <text evidence="9">The sequence shown here is derived from an EMBL/GenBank/DDBJ whole genome shotgun (WGS) entry which is preliminary data.</text>
</comment>
<comment type="subcellular location">
    <subcellularLocation>
        <location evidence="1 7">Cell outer membrane</location>
        <topology evidence="1 7">Multi-pass membrane protein</topology>
    </subcellularLocation>
</comment>
<dbReference type="NCBIfam" id="TIGR04057">
    <property type="entry name" value="SusC_RagA_signa"/>
    <property type="match status" value="1"/>
</dbReference>
<dbReference type="Gene3D" id="2.170.130.10">
    <property type="entry name" value="TonB-dependent receptor, plug domain"/>
    <property type="match status" value="1"/>
</dbReference>
<evidence type="ECO:0000313" key="9">
    <source>
        <dbReference type="EMBL" id="GAA4440163.1"/>
    </source>
</evidence>
<keyword evidence="6 7" id="KW-0998">Cell outer membrane</keyword>
<keyword evidence="3 7" id="KW-1134">Transmembrane beta strand</keyword>
<keyword evidence="10" id="KW-1185">Reference proteome</keyword>
<evidence type="ECO:0000313" key="10">
    <source>
        <dbReference type="Proteomes" id="UP001501508"/>
    </source>
</evidence>
<reference evidence="10" key="1">
    <citation type="journal article" date="2019" name="Int. J. Syst. Evol. Microbiol.">
        <title>The Global Catalogue of Microorganisms (GCM) 10K type strain sequencing project: providing services to taxonomists for standard genome sequencing and annotation.</title>
        <authorList>
            <consortium name="The Broad Institute Genomics Platform"/>
            <consortium name="The Broad Institute Genome Sequencing Center for Infectious Disease"/>
            <person name="Wu L."/>
            <person name="Ma J."/>
        </authorList>
    </citation>
    <scope>NUCLEOTIDE SEQUENCE [LARGE SCALE GENOMIC DNA]</scope>
    <source>
        <strain evidence="10">JCM 31920</strain>
    </source>
</reference>
<sequence length="1072" mass="118158">MLTLGMSIAGNTYSQETLSRPLTLHLENQALEKVLAAIEKKAKVKFSYDHDILPAAKVSFSANEEALGKVLGRLLNPMRLVYSVSGKYVIVSKETASGKAPESAEEGISVLTDRVLKGKVTDEKGSGLPGVNILVKGSSNGTMTDAAGNFSMSVPDENTTLVFSFVGYATQEHVAGTKSTLDVWMKPEDKNLEELVVVGYGTQRKKDLTGSITRVKPEDYEVVATPDLVQGLQGRVAGLALLSDNKPGGTSNIRIRGVGSINASSSPLIVLDGFPLVSTNLSSINSADIASIEVLKDASATAIYGSRGANGVILITTKNGSPQQNTFSYSTHLGIQTPARLVKLINRDEFIDFVNAAYKNQTGQPVYTEQNPAPDADTDWEQELVRKKAFTQEHHLSFAGGTGKTTYYLSGAYYDQEGLMYNSKFQRFSLQGKLEHSFRDWLKVGANIQFNKTFSNDGSESNLANIFRWGWPTFPIHNPEGSYYFAAGDPFHSGYMDIAWNPVADRYERSIKNPASRSISDLFFEVGILPNLTLRSNIAADVTNAQSQTYSSSRQYSSRAQGGTAAQAYSELQTIVTEHMLTYKNHWQDHRLTANAVYSYQYTHYSSLNVTAAGFPSDLTGADNLSLAGNITGVGSNRYSSKLSSWTGRASYSLKDRYLLTVTGRMDGSSRFGENNKWGFFPSVGVGWVVSDEPFMKTGNVLSLLKVRGSLGRTGNQEIGNYASLSKLEQIRYSIGDASVIGYVESIGNKDLRWEKTTQMDVGIDLGLFRDRLNLVVDYYRRNTRDLLYSVPIPTSSGFGAMLQNIGEIQNSGIEVSADVRVLDGPFKWNVGGNVTKNKNQFTELYNGLTEIWAGGSKLAIGQPVDGRWFPQSGGIIYTDEQLAIAKKAQPTAEIGSEMYIDQNGDNVINQYDNVLAGTIYPNFYYGLNTTFSWKNWSLDIFGQGAKDMVISDSYLIYGEYQFANRSYIPTKYAYDRMWREDRTDGTFPKPGAKGTTHSDRSAGGKDYFILKNIKFSHTFTPDAKSWFQNLTVYANFQNYLSIANFRGYNPENGNNNYPLAKIAMFGLNVSF</sequence>
<dbReference type="InterPro" id="IPR023996">
    <property type="entry name" value="TonB-dep_OMP_SusC/RagA"/>
</dbReference>
<dbReference type="InterPro" id="IPR023997">
    <property type="entry name" value="TonB-dep_OMP_SusC/RagA_CS"/>
</dbReference>
<dbReference type="InterPro" id="IPR012910">
    <property type="entry name" value="Plug_dom"/>
</dbReference>
<evidence type="ECO:0000256" key="7">
    <source>
        <dbReference type="PROSITE-ProRule" id="PRU01360"/>
    </source>
</evidence>
<dbReference type="Gene3D" id="2.60.40.1120">
    <property type="entry name" value="Carboxypeptidase-like, regulatory domain"/>
    <property type="match status" value="1"/>
</dbReference>
<dbReference type="Pfam" id="PF13715">
    <property type="entry name" value="CarbopepD_reg_2"/>
    <property type="match status" value="1"/>
</dbReference>
<keyword evidence="4 7" id="KW-0812">Transmembrane</keyword>
<dbReference type="NCBIfam" id="TIGR04056">
    <property type="entry name" value="OMP_RagA_SusC"/>
    <property type="match status" value="1"/>
</dbReference>
<evidence type="ECO:0000256" key="1">
    <source>
        <dbReference type="ARBA" id="ARBA00004571"/>
    </source>
</evidence>
<dbReference type="InterPro" id="IPR039426">
    <property type="entry name" value="TonB-dep_rcpt-like"/>
</dbReference>
<dbReference type="SUPFAM" id="SSF56935">
    <property type="entry name" value="Porins"/>
    <property type="match status" value="1"/>
</dbReference>
<evidence type="ECO:0000256" key="6">
    <source>
        <dbReference type="ARBA" id="ARBA00023237"/>
    </source>
</evidence>
<dbReference type="Proteomes" id="UP001501508">
    <property type="component" value="Unassembled WGS sequence"/>
</dbReference>
<evidence type="ECO:0000256" key="5">
    <source>
        <dbReference type="ARBA" id="ARBA00023136"/>
    </source>
</evidence>
<dbReference type="Gene3D" id="2.40.170.20">
    <property type="entry name" value="TonB-dependent receptor, beta-barrel domain"/>
    <property type="match status" value="1"/>
</dbReference>
<keyword evidence="9" id="KW-0675">Receptor</keyword>
<keyword evidence="5 7" id="KW-0472">Membrane</keyword>
<dbReference type="InterPro" id="IPR037066">
    <property type="entry name" value="Plug_dom_sf"/>
</dbReference>
<evidence type="ECO:0000256" key="4">
    <source>
        <dbReference type="ARBA" id="ARBA00022692"/>
    </source>
</evidence>
<proteinExistence type="inferred from homology"/>
<dbReference type="InterPro" id="IPR008969">
    <property type="entry name" value="CarboxyPept-like_regulatory"/>
</dbReference>